<feature type="chain" id="PRO_5005535372" evidence="1">
    <location>
        <begin position="21"/>
        <end position="184"/>
    </location>
</feature>
<gene>
    <name evidence="2" type="ORF">FF38_11852</name>
</gene>
<protein>
    <submittedName>
        <fullName evidence="2">Uncharacterized protein</fullName>
    </submittedName>
</protein>
<evidence type="ECO:0000256" key="1">
    <source>
        <dbReference type="SAM" id="SignalP"/>
    </source>
</evidence>
<keyword evidence="3" id="KW-1185">Reference proteome</keyword>
<dbReference type="AlphaFoldDB" id="A0A0L0C0N8"/>
<reference evidence="2 3" key="1">
    <citation type="journal article" date="2015" name="Nat. Commun.">
        <title>Lucilia cuprina genome unlocks parasitic fly biology to underpin future interventions.</title>
        <authorList>
            <person name="Anstead C.A."/>
            <person name="Korhonen P.K."/>
            <person name="Young N.D."/>
            <person name="Hall R.S."/>
            <person name="Jex A.R."/>
            <person name="Murali S.C."/>
            <person name="Hughes D.S."/>
            <person name="Lee S.F."/>
            <person name="Perry T."/>
            <person name="Stroehlein A.J."/>
            <person name="Ansell B.R."/>
            <person name="Breugelmans B."/>
            <person name="Hofmann A."/>
            <person name="Qu J."/>
            <person name="Dugan S."/>
            <person name="Lee S.L."/>
            <person name="Chao H."/>
            <person name="Dinh H."/>
            <person name="Han Y."/>
            <person name="Doddapaneni H.V."/>
            <person name="Worley K.C."/>
            <person name="Muzny D.M."/>
            <person name="Ioannidis P."/>
            <person name="Waterhouse R.M."/>
            <person name="Zdobnov E.M."/>
            <person name="James P.J."/>
            <person name="Bagnall N.H."/>
            <person name="Kotze A.C."/>
            <person name="Gibbs R.A."/>
            <person name="Richards S."/>
            <person name="Batterham P."/>
            <person name="Gasser R.B."/>
        </authorList>
    </citation>
    <scope>NUCLEOTIDE SEQUENCE [LARGE SCALE GENOMIC DNA]</scope>
    <source>
        <strain evidence="2 3">LS</strain>
        <tissue evidence="2">Full body</tissue>
    </source>
</reference>
<evidence type="ECO:0000313" key="3">
    <source>
        <dbReference type="Proteomes" id="UP000037069"/>
    </source>
</evidence>
<dbReference type="Proteomes" id="UP000037069">
    <property type="component" value="Unassembled WGS sequence"/>
</dbReference>
<accession>A0A0L0C0N8</accession>
<proteinExistence type="predicted"/>
<feature type="signal peptide" evidence="1">
    <location>
        <begin position="1"/>
        <end position="20"/>
    </location>
</feature>
<keyword evidence="1" id="KW-0732">Signal</keyword>
<comment type="caution">
    <text evidence="2">The sequence shown here is derived from an EMBL/GenBank/DDBJ whole genome shotgun (WGS) entry which is preliminary data.</text>
</comment>
<dbReference type="EMBL" id="JRES01001160">
    <property type="protein sequence ID" value="KNC25014.1"/>
    <property type="molecule type" value="Genomic_DNA"/>
</dbReference>
<name>A0A0L0C0N8_LUCCU</name>
<sequence length="184" mass="19778">MHKIFFSRIVFMCIFALTHHLPTISASASDLSLYTISSSSSSSSATTTSSAGVAATDIATAKSSDASTKTTDLFAIENDVAAKEISIAALSSAVASSSPLSSSSVEHQDKLATHRQTRSLFYSYPNGGGLYGNLYNGYGVGIGGGVTYNNYYPYSSYSYSYTPTFYKFWGVYNPYYGYPRVIYG</sequence>
<organism evidence="2 3">
    <name type="scientific">Lucilia cuprina</name>
    <name type="common">Green bottle fly</name>
    <name type="synonym">Australian sheep blowfly</name>
    <dbReference type="NCBI Taxonomy" id="7375"/>
    <lineage>
        <taxon>Eukaryota</taxon>
        <taxon>Metazoa</taxon>
        <taxon>Ecdysozoa</taxon>
        <taxon>Arthropoda</taxon>
        <taxon>Hexapoda</taxon>
        <taxon>Insecta</taxon>
        <taxon>Pterygota</taxon>
        <taxon>Neoptera</taxon>
        <taxon>Endopterygota</taxon>
        <taxon>Diptera</taxon>
        <taxon>Brachycera</taxon>
        <taxon>Muscomorpha</taxon>
        <taxon>Oestroidea</taxon>
        <taxon>Calliphoridae</taxon>
        <taxon>Luciliinae</taxon>
        <taxon>Lucilia</taxon>
    </lineage>
</organism>
<evidence type="ECO:0000313" key="2">
    <source>
        <dbReference type="EMBL" id="KNC25014.1"/>
    </source>
</evidence>